<evidence type="ECO:0000313" key="5">
    <source>
        <dbReference type="EMBL" id="GGC61659.1"/>
    </source>
</evidence>
<accession>A0A916U6I6</accession>
<gene>
    <name evidence="5" type="ORF">GCM10010994_20330</name>
</gene>
<dbReference type="PANTHER" id="PTHR10907">
    <property type="entry name" value="REGUCALCIN"/>
    <property type="match status" value="1"/>
</dbReference>
<evidence type="ECO:0000313" key="6">
    <source>
        <dbReference type="Proteomes" id="UP000637002"/>
    </source>
</evidence>
<reference evidence="5" key="2">
    <citation type="submission" date="2020-09" db="EMBL/GenBank/DDBJ databases">
        <authorList>
            <person name="Sun Q."/>
            <person name="Zhou Y."/>
        </authorList>
    </citation>
    <scope>NUCLEOTIDE SEQUENCE</scope>
    <source>
        <strain evidence="5">CGMCC 1.12919</strain>
    </source>
</reference>
<dbReference type="PRINTS" id="PR01790">
    <property type="entry name" value="SMP30FAMILY"/>
</dbReference>
<comment type="caution">
    <text evidence="5">The sequence shown here is derived from an EMBL/GenBank/DDBJ whole genome shotgun (WGS) entry which is preliminary data.</text>
</comment>
<dbReference type="Proteomes" id="UP000637002">
    <property type="component" value="Unassembled WGS sequence"/>
</dbReference>
<dbReference type="GO" id="GO:0005509">
    <property type="term" value="F:calcium ion binding"/>
    <property type="evidence" value="ECO:0007669"/>
    <property type="project" value="TreeGrafter"/>
</dbReference>
<comment type="similarity">
    <text evidence="1">Belongs to the SMP-30/CGR1 family.</text>
</comment>
<evidence type="ECO:0000256" key="1">
    <source>
        <dbReference type="ARBA" id="ARBA00008853"/>
    </source>
</evidence>
<evidence type="ECO:0000256" key="3">
    <source>
        <dbReference type="PIRSR" id="PIRSR605511-2"/>
    </source>
</evidence>
<keyword evidence="3" id="KW-0862">Zinc</keyword>
<feature type="binding site" evidence="3">
    <location>
        <position position="95"/>
    </location>
    <ligand>
        <name>substrate</name>
    </ligand>
</feature>
<feature type="domain" description="SMP-30/Gluconolactonase/LRE-like region" evidence="4">
    <location>
        <begin position="12"/>
        <end position="251"/>
    </location>
</feature>
<feature type="binding site" evidence="3">
    <location>
        <position position="193"/>
    </location>
    <ligand>
        <name>a divalent metal cation</name>
        <dbReference type="ChEBI" id="CHEBI:60240"/>
    </ligand>
</feature>
<name>A0A916U6I6_9HYPH</name>
<dbReference type="Gene3D" id="2.120.10.30">
    <property type="entry name" value="TolB, C-terminal domain"/>
    <property type="match status" value="1"/>
</dbReference>
<dbReference type="GO" id="GO:0004341">
    <property type="term" value="F:gluconolactonase activity"/>
    <property type="evidence" value="ECO:0007669"/>
    <property type="project" value="TreeGrafter"/>
</dbReference>
<keyword evidence="3" id="KW-0479">Metal-binding</keyword>
<dbReference type="EMBL" id="BMGG01000003">
    <property type="protein sequence ID" value="GGC61659.1"/>
    <property type="molecule type" value="Genomic_DNA"/>
</dbReference>
<feature type="active site" description="Proton donor/acceptor" evidence="2">
    <location>
        <position position="193"/>
    </location>
</feature>
<dbReference type="GO" id="GO:0019853">
    <property type="term" value="P:L-ascorbic acid biosynthetic process"/>
    <property type="evidence" value="ECO:0007669"/>
    <property type="project" value="TreeGrafter"/>
</dbReference>
<dbReference type="RefSeq" id="WP_188609031.1">
    <property type="nucleotide sequence ID" value="NZ_BMGG01000003.1"/>
</dbReference>
<evidence type="ECO:0000259" key="4">
    <source>
        <dbReference type="Pfam" id="PF08450"/>
    </source>
</evidence>
<feature type="binding site" evidence="3">
    <location>
        <position position="145"/>
    </location>
    <ligand>
        <name>a divalent metal cation</name>
        <dbReference type="ChEBI" id="CHEBI:60240"/>
    </ligand>
</feature>
<protein>
    <recommendedName>
        <fullName evidence="4">SMP-30/Gluconolactonase/LRE-like region domain-containing protein</fullName>
    </recommendedName>
</protein>
<proteinExistence type="inferred from homology"/>
<dbReference type="InterPro" id="IPR005511">
    <property type="entry name" value="SMP-30"/>
</dbReference>
<sequence>MQQVATGFTLVEGPVWDPARGLYFSDVLNGGIHLLDRSDRVSVAVPKRRGVGGMALHADGGLVVGGRDIAHVGFTGEPAKPFLTTEAISGATGFNDLTTDARGRVYVGSLAFRVFGGEPPKPGLLHVIDLDGTVRTISDGVMLTNGLGFSPDGTRLYHSDAGSAHVRVYDVHADGSVGPWRIFASLAPAGTPDGLKVASDGSVWVADAHGGRVAAFNPDGSHRADVPVPLPMVTSLCFGGDDLRDLYVVTGSNGGPSEACGSVFRCRVDIPGQPLPKARVPLG</sequence>
<keyword evidence="6" id="KW-1185">Reference proteome</keyword>
<reference evidence="5" key="1">
    <citation type="journal article" date="2014" name="Int. J. Syst. Evol. Microbiol.">
        <title>Complete genome sequence of Corynebacterium casei LMG S-19264T (=DSM 44701T), isolated from a smear-ripened cheese.</title>
        <authorList>
            <consortium name="US DOE Joint Genome Institute (JGI-PGF)"/>
            <person name="Walter F."/>
            <person name="Albersmeier A."/>
            <person name="Kalinowski J."/>
            <person name="Ruckert C."/>
        </authorList>
    </citation>
    <scope>NUCLEOTIDE SEQUENCE</scope>
    <source>
        <strain evidence="5">CGMCC 1.12919</strain>
    </source>
</reference>
<organism evidence="5 6">
    <name type="scientific">Chelatococcus reniformis</name>
    <dbReference type="NCBI Taxonomy" id="1494448"/>
    <lineage>
        <taxon>Bacteria</taxon>
        <taxon>Pseudomonadati</taxon>
        <taxon>Pseudomonadota</taxon>
        <taxon>Alphaproteobacteria</taxon>
        <taxon>Hyphomicrobiales</taxon>
        <taxon>Chelatococcaceae</taxon>
        <taxon>Chelatococcus</taxon>
    </lineage>
</organism>
<dbReference type="AlphaFoldDB" id="A0A916U6I6"/>
<evidence type="ECO:0000256" key="2">
    <source>
        <dbReference type="PIRSR" id="PIRSR605511-1"/>
    </source>
</evidence>
<dbReference type="InterPro" id="IPR011042">
    <property type="entry name" value="6-blade_b-propeller_TolB-like"/>
</dbReference>
<comment type="cofactor">
    <cofactor evidence="3">
        <name>Zn(2+)</name>
        <dbReference type="ChEBI" id="CHEBI:29105"/>
    </cofactor>
    <text evidence="3">Binds 1 divalent metal cation per subunit.</text>
</comment>
<dbReference type="InterPro" id="IPR013658">
    <property type="entry name" value="SGL"/>
</dbReference>
<dbReference type="SUPFAM" id="SSF63829">
    <property type="entry name" value="Calcium-dependent phosphotriesterase"/>
    <property type="match status" value="1"/>
</dbReference>
<dbReference type="PANTHER" id="PTHR10907:SF47">
    <property type="entry name" value="REGUCALCIN"/>
    <property type="match status" value="1"/>
</dbReference>
<feature type="binding site" evidence="3">
    <location>
        <position position="12"/>
    </location>
    <ligand>
        <name>a divalent metal cation</name>
        <dbReference type="ChEBI" id="CHEBI:60240"/>
    </ligand>
</feature>
<dbReference type="Pfam" id="PF08450">
    <property type="entry name" value="SGL"/>
    <property type="match status" value="1"/>
</dbReference>